<dbReference type="InterPro" id="IPR037923">
    <property type="entry name" value="HTH-like"/>
</dbReference>
<dbReference type="Pfam" id="PF02311">
    <property type="entry name" value="AraC_binding"/>
    <property type="match status" value="1"/>
</dbReference>
<dbReference type="Pfam" id="PF12833">
    <property type="entry name" value="HTH_18"/>
    <property type="match status" value="1"/>
</dbReference>
<name>A0A5C4TCM6_9BACL</name>
<dbReference type="PANTHER" id="PTHR43280:SF2">
    <property type="entry name" value="HTH-TYPE TRANSCRIPTIONAL REGULATOR EXSA"/>
    <property type="match status" value="1"/>
</dbReference>
<evidence type="ECO:0000313" key="5">
    <source>
        <dbReference type="EMBL" id="TNJ66622.1"/>
    </source>
</evidence>
<dbReference type="GO" id="GO:0043565">
    <property type="term" value="F:sequence-specific DNA binding"/>
    <property type="evidence" value="ECO:0007669"/>
    <property type="project" value="InterPro"/>
</dbReference>
<dbReference type="SUPFAM" id="SSF46689">
    <property type="entry name" value="Homeodomain-like"/>
    <property type="match status" value="2"/>
</dbReference>
<evidence type="ECO:0000256" key="3">
    <source>
        <dbReference type="ARBA" id="ARBA00023163"/>
    </source>
</evidence>
<dbReference type="InterPro" id="IPR020449">
    <property type="entry name" value="Tscrpt_reg_AraC-type_HTH"/>
</dbReference>
<dbReference type="OrthoDB" id="2713997at2"/>
<gene>
    <name evidence="5" type="ORF">FE784_08620</name>
</gene>
<evidence type="ECO:0000256" key="2">
    <source>
        <dbReference type="ARBA" id="ARBA00023125"/>
    </source>
</evidence>
<dbReference type="InterPro" id="IPR003313">
    <property type="entry name" value="AraC-bd"/>
</dbReference>
<dbReference type="GO" id="GO:0003700">
    <property type="term" value="F:DNA-binding transcription factor activity"/>
    <property type="evidence" value="ECO:0007669"/>
    <property type="project" value="InterPro"/>
</dbReference>
<dbReference type="SMART" id="SM00342">
    <property type="entry name" value="HTH_ARAC"/>
    <property type="match status" value="1"/>
</dbReference>
<dbReference type="InterPro" id="IPR018060">
    <property type="entry name" value="HTH_AraC"/>
</dbReference>
<organism evidence="5 6">
    <name type="scientific">Paenibacillus hemerocallicola</name>
    <dbReference type="NCBI Taxonomy" id="1172614"/>
    <lineage>
        <taxon>Bacteria</taxon>
        <taxon>Bacillati</taxon>
        <taxon>Bacillota</taxon>
        <taxon>Bacilli</taxon>
        <taxon>Bacillales</taxon>
        <taxon>Paenibacillaceae</taxon>
        <taxon>Paenibacillus</taxon>
    </lineage>
</organism>
<dbReference type="Gene3D" id="2.60.120.10">
    <property type="entry name" value="Jelly Rolls"/>
    <property type="match status" value="1"/>
</dbReference>
<dbReference type="PRINTS" id="PR00032">
    <property type="entry name" value="HTHARAC"/>
</dbReference>
<dbReference type="InterPro" id="IPR018062">
    <property type="entry name" value="HTH_AraC-typ_CS"/>
</dbReference>
<dbReference type="Gene3D" id="1.10.10.60">
    <property type="entry name" value="Homeodomain-like"/>
    <property type="match status" value="2"/>
</dbReference>
<feature type="domain" description="HTH araC/xylS-type" evidence="4">
    <location>
        <begin position="189"/>
        <end position="288"/>
    </location>
</feature>
<evidence type="ECO:0000259" key="4">
    <source>
        <dbReference type="PROSITE" id="PS01124"/>
    </source>
</evidence>
<keyword evidence="3" id="KW-0804">Transcription</keyword>
<sequence length="294" mass="33752">MKLDRELLNAPPIVNPFVENGFKSYPVYARQELLREHRQRLHVQPGIEINLTLEGKAAYVIGDTVYMQSPGQLIVFSGRVPHQFYIDTSCQYKRAVICFDENGVRKEAEFHSLPTLHFGRLSGAAFRQISLTPEMFANVRWIVSRITEEIEERNSGWKQVVGSQLVSLAVFINRSVETEDRRSDFDPIRLCCDYIDKHLHEELSLQSAARMCHVSPEHLTRQFKREKGLSFYQYVLQQRVAETKRMLRNCPEMSLTEIAYAAGFSSAAQFSRVFKSAAGLLPSQYRTQSRGGKI</sequence>
<keyword evidence="2" id="KW-0238">DNA-binding</keyword>
<dbReference type="Proteomes" id="UP000307943">
    <property type="component" value="Unassembled WGS sequence"/>
</dbReference>
<dbReference type="SUPFAM" id="SSF51215">
    <property type="entry name" value="Regulatory protein AraC"/>
    <property type="match status" value="1"/>
</dbReference>
<dbReference type="EMBL" id="VDCQ01000009">
    <property type="protein sequence ID" value="TNJ66622.1"/>
    <property type="molecule type" value="Genomic_DNA"/>
</dbReference>
<reference evidence="5 6" key="1">
    <citation type="submission" date="2019-05" db="EMBL/GenBank/DDBJ databases">
        <title>We sequenced the genome of Paenibacillus hemerocallicola KCTC 33185 for further insight into its adaptation and study the phylogeny of Paenibacillus.</title>
        <authorList>
            <person name="Narsing Rao M.P."/>
        </authorList>
    </citation>
    <scope>NUCLEOTIDE SEQUENCE [LARGE SCALE GENOMIC DNA]</scope>
    <source>
        <strain evidence="5 6">KCTC 33185</strain>
    </source>
</reference>
<dbReference type="InterPro" id="IPR014710">
    <property type="entry name" value="RmlC-like_jellyroll"/>
</dbReference>
<proteinExistence type="predicted"/>
<dbReference type="PANTHER" id="PTHR43280">
    <property type="entry name" value="ARAC-FAMILY TRANSCRIPTIONAL REGULATOR"/>
    <property type="match status" value="1"/>
</dbReference>
<accession>A0A5C4TCM6</accession>
<protein>
    <submittedName>
        <fullName evidence="5">Helix-turn-helix domain-containing protein</fullName>
    </submittedName>
</protein>
<dbReference type="AlphaFoldDB" id="A0A5C4TCM6"/>
<dbReference type="PROSITE" id="PS00041">
    <property type="entry name" value="HTH_ARAC_FAMILY_1"/>
    <property type="match status" value="1"/>
</dbReference>
<evidence type="ECO:0000256" key="1">
    <source>
        <dbReference type="ARBA" id="ARBA00023015"/>
    </source>
</evidence>
<dbReference type="RefSeq" id="WP_139601741.1">
    <property type="nucleotide sequence ID" value="NZ_VDCQ01000009.1"/>
</dbReference>
<evidence type="ECO:0000313" key="6">
    <source>
        <dbReference type="Proteomes" id="UP000307943"/>
    </source>
</evidence>
<dbReference type="PROSITE" id="PS01124">
    <property type="entry name" value="HTH_ARAC_FAMILY_2"/>
    <property type="match status" value="1"/>
</dbReference>
<keyword evidence="6" id="KW-1185">Reference proteome</keyword>
<comment type="caution">
    <text evidence="5">The sequence shown here is derived from an EMBL/GenBank/DDBJ whole genome shotgun (WGS) entry which is preliminary data.</text>
</comment>
<keyword evidence="1" id="KW-0805">Transcription regulation</keyword>
<dbReference type="InterPro" id="IPR009057">
    <property type="entry name" value="Homeodomain-like_sf"/>
</dbReference>